<reference evidence="4 5" key="1">
    <citation type="journal article" date="2016" name="Int. J. Syst. Evol. Microbiol.">
        <title>Pyruvatibacter mobilis gen. nov., sp. nov., a marine bacterium from the culture broth of Picochlorum sp. 122.</title>
        <authorList>
            <person name="Wang G."/>
            <person name="Tang M."/>
            <person name="Wu H."/>
            <person name="Dai S."/>
            <person name="Li T."/>
            <person name="Chen C."/>
            <person name="He H."/>
            <person name="Fan J."/>
            <person name="Xiang W."/>
            <person name="Li X."/>
        </authorList>
    </citation>
    <scope>NUCLEOTIDE SEQUENCE [LARGE SCALE GENOMIC DNA]</scope>
    <source>
        <strain evidence="4 5">GYP-11</strain>
    </source>
</reference>
<gene>
    <name evidence="4" type="ORF">GTQ45_00325</name>
</gene>
<evidence type="ECO:0000313" key="4">
    <source>
        <dbReference type="EMBL" id="NBG94170.1"/>
    </source>
</evidence>
<feature type="domain" description="HTH tetR-type" evidence="3">
    <location>
        <begin position="10"/>
        <end position="70"/>
    </location>
</feature>
<evidence type="ECO:0000256" key="1">
    <source>
        <dbReference type="ARBA" id="ARBA00023125"/>
    </source>
</evidence>
<dbReference type="InterPro" id="IPR001647">
    <property type="entry name" value="HTH_TetR"/>
</dbReference>
<evidence type="ECO:0000259" key="3">
    <source>
        <dbReference type="PROSITE" id="PS50977"/>
    </source>
</evidence>
<name>A0A845Q7K4_9HYPH</name>
<dbReference type="OrthoDB" id="70491at2"/>
<dbReference type="PANTHER" id="PTHR30055">
    <property type="entry name" value="HTH-TYPE TRANSCRIPTIONAL REGULATOR RUTR"/>
    <property type="match status" value="1"/>
</dbReference>
<evidence type="ECO:0000256" key="2">
    <source>
        <dbReference type="PROSITE-ProRule" id="PRU00335"/>
    </source>
</evidence>
<dbReference type="GO" id="GO:0003700">
    <property type="term" value="F:DNA-binding transcription factor activity"/>
    <property type="evidence" value="ECO:0007669"/>
    <property type="project" value="TreeGrafter"/>
</dbReference>
<proteinExistence type="predicted"/>
<dbReference type="EMBL" id="WXYQ01000001">
    <property type="protein sequence ID" value="NBG94170.1"/>
    <property type="molecule type" value="Genomic_DNA"/>
</dbReference>
<accession>A0A845Q7K4</accession>
<dbReference type="GeneID" id="300656226"/>
<dbReference type="Gene3D" id="1.10.357.10">
    <property type="entry name" value="Tetracycline Repressor, domain 2"/>
    <property type="match status" value="1"/>
</dbReference>
<sequence>MAASQRMSKPERRAQLLEAAAAIVAEAGTEALTLQAVAARAGVTKPIAYDHFGSREGALIALYRRLDEDQMAAARDVLANGPDTLEAVCEVIAASYIRCCVQVGPAYAAIAAALEGSDAMQAAKGELREAYVSGIHQALRPFVSLPPQKARLVILGFLGAADALGAEAAAQRTTPKQAADLLGRLMCDGLSAWRAG</sequence>
<dbReference type="GO" id="GO:0000976">
    <property type="term" value="F:transcription cis-regulatory region binding"/>
    <property type="evidence" value="ECO:0007669"/>
    <property type="project" value="TreeGrafter"/>
</dbReference>
<keyword evidence="5" id="KW-1185">Reference proteome</keyword>
<dbReference type="AlphaFoldDB" id="A0A845Q7K4"/>
<protein>
    <submittedName>
        <fullName evidence="4">TetR family transcriptional regulator</fullName>
    </submittedName>
</protein>
<dbReference type="RefSeq" id="WP_160586327.1">
    <property type="nucleotide sequence ID" value="NZ_BMHN01000001.1"/>
</dbReference>
<dbReference type="PROSITE" id="PS50977">
    <property type="entry name" value="HTH_TETR_2"/>
    <property type="match status" value="1"/>
</dbReference>
<dbReference type="Pfam" id="PF00440">
    <property type="entry name" value="TetR_N"/>
    <property type="match status" value="1"/>
</dbReference>
<dbReference type="InterPro" id="IPR050109">
    <property type="entry name" value="HTH-type_TetR-like_transc_reg"/>
</dbReference>
<evidence type="ECO:0000313" key="5">
    <source>
        <dbReference type="Proteomes" id="UP000470384"/>
    </source>
</evidence>
<keyword evidence="1 2" id="KW-0238">DNA-binding</keyword>
<comment type="caution">
    <text evidence="4">The sequence shown here is derived from an EMBL/GenBank/DDBJ whole genome shotgun (WGS) entry which is preliminary data.</text>
</comment>
<dbReference type="Proteomes" id="UP000470384">
    <property type="component" value="Unassembled WGS sequence"/>
</dbReference>
<dbReference type="SUPFAM" id="SSF46689">
    <property type="entry name" value="Homeodomain-like"/>
    <property type="match status" value="1"/>
</dbReference>
<feature type="DNA-binding region" description="H-T-H motif" evidence="2">
    <location>
        <begin position="33"/>
        <end position="52"/>
    </location>
</feature>
<dbReference type="PANTHER" id="PTHR30055:SF223">
    <property type="entry name" value="HTH-TYPE TRANSCRIPTIONAL REGULATOR UIDR"/>
    <property type="match status" value="1"/>
</dbReference>
<dbReference type="PRINTS" id="PR00455">
    <property type="entry name" value="HTHTETR"/>
</dbReference>
<organism evidence="4 5">
    <name type="scientific">Pyruvatibacter mobilis</name>
    <dbReference type="NCBI Taxonomy" id="1712261"/>
    <lineage>
        <taxon>Bacteria</taxon>
        <taxon>Pseudomonadati</taxon>
        <taxon>Pseudomonadota</taxon>
        <taxon>Alphaproteobacteria</taxon>
        <taxon>Hyphomicrobiales</taxon>
        <taxon>Parvibaculaceae</taxon>
        <taxon>Pyruvatibacter</taxon>
    </lineage>
</organism>
<dbReference type="InterPro" id="IPR009057">
    <property type="entry name" value="Homeodomain-like_sf"/>
</dbReference>